<dbReference type="AlphaFoldDB" id="A0A917UX75"/>
<dbReference type="SUPFAM" id="SSF48498">
    <property type="entry name" value="Tetracyclin repressor-like, C-terminal domain"/>
    <property type="match status" value="1"/>
</dbReference>
<dbReference type="Proteomes" id="UP000636956">
    <property type="component" value="Unassembled WGS sequence"/>
</dbReference>
<dbReference type="EMBL" id="BMMD01000025">
    <property type="protein sequence ID" value="GGJ91856.1"/>
    <property type="molecule type" value="Genomic_DNA"/>
</dbReference>
<dbReference type="InterPro" id="IPR050109">
    <property type="entry name" value="HTH-type_TetR-like_transc_reg"/>
</dbReference>
<keyword evidence="1" id="KW-0805">Transcription regulation</keyword>
<evidence type="ECO:0000256" key="3">
    <source>
        <dbReference type="ARBA" id="ARBA00023163"/>
    </source>
</evidence>
<dbReference type="RefSeq" id="WP_188744489.1">
    <property type="nucleotide sequence ID" value="NZ_BAABFW010000050.1"/>
</dbReference>
<reference evidence="6" key="2">
    <citation type="submission" date="2020-09" db="EMBL/GenBank/DDBJ databases">
        <authorList>
            <person name="Sun Q."/>
            <person name="Zhou Y."/>
        </authorList>
    </citation>
    <scope>NUCLEOTIDE SEQUENCE</scope>
    <source>
        <strain evidence="6">CGMCC 1.8984</strain>
    </source>
</reference>
<dbReference type="GO" id="GO:0000976">
    <property type="term" value="F:transcription cis-regulatory region binding"/>
    <property type="evidence" value="ECO:0007669"/>
    <property type="project" value="TreeGrafter"/>
</dbReference>
<dbReference type="GO" id="GO:0003700">
    <property type="term" value="F:DNA-binding transcription factor activity"/>
    <property type="evidence" value="ECO:0007669"/>
    <property type="project" value="TreeGrafter"/>
</dbReference>
<dbReference type="PROSITE" id="PS50977">
    <property type="entry name" value="HTH_TETR_2"/>
    <property type="match status" value="1"/>
</dbReference>
<feature type="domain" description="HTH tetR-type" evidence="5">
    <location>
        <begin position="5"/>
        <end position="65"/>
    </location>
</feature>
<keyword evidence="2 4" id="KW-0238">DNA-binding</keyword>
<proteinExistence type="predicted"/>
<dbReference type="Pfam" id="PF00440">
    <property type="entry name" value="TetR_N"/>
    <property type="match status" value="1"/>
</dbReference>
<sequence>MTSSSPARERILDAAATVLSQRGVAGATTRELARAAGYSEGMLYKYFTDKQQLFVAVLSERMPRIELPAASDRSDLTSSLAGIVSALLSYFTRTFPLSVSIFSAPDLLAEHRDGVRAHGAGPEGVVPLVVGLLAEEQAAGRIRPDADLEAAAHLLVGLAFHRAYLAAYEGEMEVTDAADFALRGIRLLVPALAPAPDQPS</sequence>
<evidence type="ECO:0000313" key="6">
    <source>
        <dbReference type="EMBL" id="GGJ91856.1"/>
    </source>
</evidence>
<accession>A0A917UX75</accession>
<dbReference type="Gene3D" id="1.10.357.10">
    <property type="entry name" value="Tetracycline Repressor, domain 2"/>
    <property type="match status" value="1"/>
</dbReference>
<evidence type="ECO:0000313" key="7">
    <source>
        <dbReference type="Proteomes" id="UP000636956"/>
    </source>
</evidence>
<keyword evidence="3" id="KW-0804">Transcription</keyword>
<dbReference type="SUPFAM" id="SSF46689">
    <property type="entry name" value="Homeodomain-like"/>
    <property type="match status" value="1"/>
</dbReference>
<dbReference type="InterPro" id="IPR009057">
    <property type="entry name" value="Homeodomain-like_sf"/>
</dbReference>
<keyword evidence="7" id="KW-1185">Reference proteome</keyword>
<name>A0A917UX75_9MICO</name>
<gene>
    <name evidence="6" type="ORF">GCM10011372_32930</name>
</gene>
<dbReference type="PRINTS" id="PR00455">
    <property type="entry name" value="HTHTETR"/>
</dbReference>
<dbReference type="Gene3D" id="1.10.10.60">
    <property type="entry name" value="Homeodomain-like"/>
    <property type="match status" value="1"/>
</dbReference>
<protein>
    <recommendedName>
        <fullName evidence="5">HTH tetR-type domain-containing protein</fullName>
    </recommendedName>
</protein>
<evidence type="ECO:0000256" key="1">
    <source>
        <dbReference type="ARBA" id="ARBA00023015"/>
    </source>
</evidence>
<feature type="DNA-binding region" description="H-T-H motif" evidence="4">
    <location>
        <begin position="28"/>
        <end position="47"/>
    </location>
</feature>
<dbReference type="InterPro" id="IPR036271">
    <property type="entry name" value="Tet_transcr_reg_TetR-rel_C_sf"/>
</dbReference>
<evidence type="ECO:0000259" key="5">
    <source>
        <dbReference type="PROSITE" id="PS50977"/>
    </source>
</evidence>
<organism evidence="6 7">
    <name type="scientific">Agromyces bauzanensis</name>
    <dbReference type="NCBI Taxonomy" id="1308924"/>
    <lineage>
        <taxon>Bacteria</taxon>
        <taxon>Bacillati</taxon>
        <taxon>Actinomycetota</taxon>
        <taxon>Actinomycetes</taxon>
        <taxon>Micrococcales</taxon>
        <taxon>Microbacteriaceae</taxon>
        <taxon>Agromyces</taxon>
    </lineage>
</organism>
<evidence type="ECO:0000256" key="4">
    <source>
        <dbReference type="PROSITE-ProRule" id="PRU00335"/>
    </source>
</evidence>
<dbReference type="PANTHER" id="PTHR30055:SF234">
    <property type="entry name" value="HTH-TYPE TRANSCRIPTIONAL REGULATOR BETI"/>
    <property type="match status" value="1"/>
</dbReference>
<dbReference type="InterPro" id="IPR001647">
    <property type="entry name" value="HTH_TetR"/>
</dbReference>
<dbReference type="PANTHER" id="PTHR30055">
    <property type="entry name" value="HTH-TYPE TRANSCRIPTIONAL REGULATOR RUTR"/>
    <property type="match status" value="1"/>
</dbReference>
<evidence type="ECO:0000256" key="2">
    <source>
        <dbReference type="ARBA" id="ARBA00023125"/>
    </source>
</evidence>
<comment type="caution">
    <text evidence="6">The sequence shown here is derived from an EMBL/GenBank/DDBJ whole genome shotgun (WGS) entry which is preliminary data.</text>
</comment>
<reference evidence="6" key="1">
    <citation type="journal article" date="2014" name="Int. J. Syst. Evol. Microbiol.">
        <title>Complete genome sequence of Corynebacterium casei LMG S-19264T (=DSM 44701T), isolated from a smear-ripened cheese.</title>
        <authorList>
            <consortium name="US DOE Joint Genome Institute (JGI-PGF)"/>
            <person name="Walter F."/>
            <person name="Albersmeier A."/>
            <person name="Kalinowski J."/>
            <person name="Ruckert C."/>
        </authorList>
    </citation>
    <scope>NUCLEOTIDE SEQUENCE</scope>
    <source>
        <strain evidence="6">CGMCC 1.8984</strain>
    </source>
</reference>